<keyword evidence="5 7" id="KW-0418">Kinase</keyword>
<dbReference type="HAMAP" id="MF_00376">
    <property type="entry name" value="Dephospho_CoA_kinase"/>
    <property type="match status" value="1"/>
</dbReference>
<dbReference type="GO" id="GO:0005737">
    <property type="term" value="C:cytoplasm"/>
    <property type="evidence" value="ECO:0007669"/>
    <property type="project" value="UniProtKB-SubCell"/>
</dbReference>
<protein>
    <recommendedName>
        <fullName evidence="5 6">Dephospho-CoA kinase</fullName>
        <ecNumber evidence="5 6">2.7.1.24</ecNumber>
    </recommendedName>
    <alternativeName>
        <fullName evidence="5">Dephosphocoenzyme A kinase</fullName>
    </alternativeName>
</protein>
<keyword evidence="5 7" id="KW-0808">Transferase</keyword>
<dbReference type="PROSITE" id="PS51219">
    <property type="entry name" value="DPCK"/>
    <property type="match status" value="1"/>
</dbReference>
<dbReference type="OrthoDB" id="9812943at2"/>
<keyword evidence="4 5" id="KW-0173">Coenzyme A biosynthesis</keyword>
<evidence type="ECO:0000256" key="2">
    <source>
        <dbReference type="ARBA" id="ARBA00022741"/>
    </source>
</evidence>
<keyword evidence="3 5" id="KW-0067">ATP-binding</keyword>
<name>A0A3N0E2E3_SINP1</name>
<organism evidence="7 8">
    <name type="scientific">Sinomicrobium pectinilyticum</name>
    <dbReference type="NCBI Taxonomy" id="1084421"/>
    <lineage>
        <taxon>Bacteria</taxon>
        <taxon>Pseudomonadati</taxon>
        <taxon>Bacteroidota</taxon>
        <taxon>Flavobacteriia</taxon>
        <taxon>Flavobacteriales</taxon>
        <taxon>Flavobacteriaceae</taxon>
        <taxon>Sinomicrobium</taxon>
    </lineage>
</organism>
<accession>A0A3N0E2E3</accession>
<dbReference type="PANTHER" id="PTHR10695">
    <property type="entry name" value="DEPHOSPHO-COA KINASE-RELATED"/>
    <property type="match status" value="1"/>
</dbReference>
<keyword evidence="2 5" id="KW-0547">Nucleotide-binding</keyword>
<evidence type="ECO:0000313" key="8">
    <source>
        <dbReference type="Proteomes" id="UP000267469"/>
    </source>
</evidence>
<evidence type="ECO:0000256" key="3">
    <source>
        <dbReference type="ARBA" id="ARBA00022840"/>
    </source>
</evidence>
<dbReference type="PANTHER" id="PTHR10695:SF46">
    <property type="entry name" value="BIFUNCTIONAL COENZYME A SYNTHASE-RELATED"/>
    <property type="match status" value="1"/>
</dbReference>
<evidence type="ECO:0000256" key="4">
    <source>
        <dbReference type="ARBA" id="ARBA00022993"/>
    </source>
</evidence>
<dbReference type="NCBIfam" id="TIGR00152">
    <property type="entry name" value="dephospho-CoA kinase"/>
    <property type="match status" value="1"/>
</dbReference>
<sequence>MIVGLTGGIGSGKSTVASMFSELGVPVYIADTEAKKLMYNPAVRAKITEVFGEKAYTASGPDNAYIAGIVFKDKEKLAILNGIIHPEVGRHFKKWNEAQKGPYVIKEAAILFESGAYKDCDIIIMVMAPRETRIERVMRRDGVSREAVNNRIENQWDDDKKAELSDYIITNTDIEETRKQVRELHSRLIKIRASR</sequence>
<feature type="binding site" evidence="5">
    <location>
        <begin position="10"/>
        <end position="15"/>
    </location>
    <ligand>
        <name>ATP</name>
        <dbReference type="ChEBI" id="CHEBI:30616"/>
    </ligand>
</feature>
<dbReference type="EMBL" id="RJTM01000119">
    <property type="protein sequence ID" value="RNL81979.1"/>
    <property type="molecule type" value="Genomic_DNA"/>
</dbReference>
<dbReference type="AlphaFoldDB" id="A0A3N0E2E3"/>
<reference evidence="7 8" key="1">
    <citation type="submission" date="2018-10" db="EMBL/GenBank/DDBJ databases">
        <title>Sinomicrobium pectinilyticum sp. nov., a pectinase-producing bacterium isolated from alkaline and saline soil, and emended description of the genus Sinomicrobium.</title>
        <authorList>
            <person name="Cheng B."/>
            <person name="Li C."/>
            <person name="Lai Q."/>
            <person name="Du M."/>
            <person name="Shao Z."/>
            <person name="Xu P."/>
            <person name="Yang C."/>
        </authorList>
    </citation>
    <scope>NUCLEOTIDE SEQUENCE [LARGE SCALE GENOMIC DNA]</scope>
    <source>
        <strain evidence="7 8">5DNS001</strain>
    </source>
</reference>
<evidence type="ECO:0000256" key="1">
    <source>
        <dbReference type="ARBA" id="ARBA00009018"/>
    </source>
</evidence>
<gene>
    <name evidence="5" type="primary">coaE</name>
    <name evidence="7" type="ORF">ED312_17870</name>
</gene>
<evidence type="ECO:0000313" key="7">
    <source>
        <dbReference type="EMBL" id="RNL81979.1"/>
    </source>
</evidence>
<dbReference type="RefSeq" id="WP_123217393.1">
    <property type="nucleotide sequence ID" value="NZ_RJTM01000119.1"/>
</dbReference>
<comment type="pathway">
    <text evidence="5">Cofactor biosynthesis; coenzyme A biosynthesis; CoA from (R)-pantothenate: step 5/5.</text>
</comment>
<comment type="function">
    <text evidence="5">Catalyzes the phosphorylation of the 3'-hydroxyl group of dephosphocoenzyme A to form coenzyme A.</text>
</comment>
<comment type="similarity">
    <text evidence="1 5">Belongs to the CoaE family.</text>
</comment>
<dbReference type="InterPro" id="IPR027417">
    <property type="entry name" value="P-loop_NTPase"/>
</dbReference>
<comment type="caution">
    <text evidence="7">The sequence shown here is derived from an EMBL/GenBank/DDBJ whole genome shotgun (WGS) entry which is preliminary data.</text>
</comment>
<evidence type="ECO:0000256" key="5">
    <source>
        <dbReference type="HAMAP-Rule" id="MF_00376"/>
    </source>
</evidence>
<dbReference type="UniPathway" id="UPA00241">
    <property type="reaction ID" value="UER00356"/>
</dbReference>
<comment type="subcellular location">
    <subcellularLocation>
        <location evidence="5">Cytoplasm</location>
    </subcellularLocation>
</comment>
<dbReference type="InterPro" id="IPR001977">
    <property type="entry name" value="Depp_CoAkinase"/>
</dbReference>
<dbReference type="GO" id="GO:0015937">
    <property type="term" value="P:coenzyme A biosynthetic process"/>
    <property type="evidence" value="ECO:0007669"/>
    <property type="project" value="UniProtKB-UniRule"/>
</dbReference>
<dbReference type="Gene3D" id="3.40.50.300">
    <property type="entry name" value="P-loop containing nucleotide triphosphate hydrolases"/>
    <property type="match status" value="1"/>
</dbReference>
<dbReference type="EC" id="2.7.1.24" evidence="5 6"/>
<dbReference type="Proteomes" id="UP000267469">
    <property type="component" value="Unassembled WGS sequence"/>
</dbReference>
<comment type="catalytic activity">
    <reaction evidence="5">
        <text>3'-dephospho-CoA + ATP = ADP + CoA + H(+)</text>
        <dbReference type="Rhea" id="RHEA:18245"/>
        <dbReference type="ChEBI" id="CHEBI:15378"/>
        <dbReference type="ChEBI" id="CHEBI:30616"/>
        <dbReference type="ChEBI" id="CHEBI:57287"/>
        <dbReference type="ChEBI" id="CHEBI:57328"/>
        <dbReference type="ChEBI" id="CHEBI:456216"/>
        <dbReference type="EC" id="2.7.1.24"/>
    </reaction>
</comment>
<dbReference type="Pfam" id="PF01121">
    <property type="entry name" value="CoaE"/>
    <property type="match status" value="1"/>
</dbReference>
<dbReference type="CDD" id="cd02022">
    <property type="entry name" value="DPCK"/>
    <property type="match status" value="1"/>
</dbReference>
<proteinExistence type="inferred from homology"/>
<dbReference type="SUPFAM" id="SSF52540">
    <property type="entry name" value="P-loop containing nucleoside triphosphate hydrolases"/>
    <property type="match status" value="1"/>
</dbReference>
<evidence type="ECO:0000256" key="6">
    <source>
        <dbReference type="NCBIfam" id="TIGR00152"/>
    </source>
</evidence>
<keyword evidence="8" id="KW-1185">Reference proteome</keyword>
<dbReference type="GO" id="GO:0004140">
    <property type="term" value="F:dephospho-CoA kinase activity"/>
    <property type="evidence" value="ECO:0007669"/>
    <property type="project" value="UniProtKB-UniRule"/>
</dbReference>
<keyword evidence="5" id="KW-0963">Cytoplasm</keyword>
<dbReference type="GO" id="GO:0005524">
    <property type="term" value="F:ATP binding"/>
    <property type="evidence" value="ECO:0007669"/>
    <property type="project" value="UniProtKB-UniRule"/>
</dbReference>